<protein>
    <submittedName>
        <fullName evidence="2">Uncharacterized protein</fullName>
    </submittedName>
</protein>
<feature type="non-terminal residue" evidence="2">
    <location>
        <position position="133"/>
    </location>
</feature>
<keyword evidence="1" id="KW-1133">Transmembrane helix</keyword>
<dbReference type="EMBL" id="QUSF01000001">
    <property type="protein sequence ID" value="RLW13141.1"/>
    <property type="molecule type" value="Genomic_DNA"/>
</dbReference>
<dbReference type="OrthoDB" id="9392394at2759"/>
<evidence type="ECO:0000256" key="1">
    <source>
        <dbReference type="SAM" id="Phobius"/>
    </source>
</evidence>
<feature type="transmembrane region" description="Helical" evidence="1">
    <location>
        <begin position="108"/>
        <end position="132"/>
    </location>
</feature>
<comment type="caution">
    <text evidence="2">The sequence shown here is derived from an EMBL/GenBank/DDBJ whole genome shotgun (WGS) entry which is preliminary data.</text>
</comment>
<sequence>MKAGMGSGKNNSGQDVKADVQRGCGILASFCVHPSWSPSLLPGDCSPMDAPIQIFREEPDSTCSPGPCRPPSTSSSWLPGWADYDSNATGVFGDGQHNHTSISPAIPIIITAVYSVVFVVGLVGNSLVMFVII</sequence>
<evidence type="ECO:0000313" key="2">
    <source>
        <dbReference type="EMBL" id="RLW13141.1"/>
    </source>
</evidence>
<reference evidence="2 3" key="1">
    <citation type="journal article" date="2018" name="Proc. R. Soc. B">
        <title>A non-coding region near Follistatin controls head colour polymorphism in the Gouldian finch.</title>
        <authorList>
            <person name="Toomey M.B."/>
            <person name="Marques C.I."/>
            <person name="Andrade P."/>
            <person name="Araujo P.M."/>
            <person name="Sabatino S."/>
            <person name="Gazda M.A."/>
            <person name="Afonso S."/>
            <person name="Lopes R.J."/>
            <person name="Corbo J.C."/>
            <person name="Carneiro M."/>
        </authorList>
    </citation>
    <scope>NUCLEOTIDE SEQUENCE [LARGE SCALE GENOMIC DNA]</scope>
    <source>
        <strain evidence="2">Red01</strain>
        <tissue evidence="2">Muscle</tissue>
    </source>
</reference>
<evidence type="ECO:0000313" key="3">
    <source>
        <dbReference type="Proteomes" id="UP000276834"/>
    </source>
</evidence>
<dbReference type="Gene3D" id="6.20.400.20">
    <property type="match status" value="1"/>
</dbReference>
<organism evidence="2 3">
    <name type="scientific">Chloebia gouldiae</name>
    <name type="common">Gouldian finch</name>
    <name type="synonym">Erythrura gouldiae</name>
    <dbReference type="NCBI Taxonomy" id="44316"/>
    <lineage>
        <taxon>Eukaryota</taxon>
        <taxon>Metazoa</taxon>
        <taxon>Chordata</taxon>
        <taxon>Craniata</taxon>
        <taxon>Vertebrata</taxon>
        <taxon>Euteleostomi</taxon>
        <taxon>Archelosauria</taxon>
        <taxon>Archosauria</taxon>
        <taxon>Dinosauria</taxon>
        <taxon>Saurischia</taxon>
        <taxon>Theropoda</taxon>
        <taxon>Coelurosauria</taxon>
        <taxon>Aves</taxon>
        <taxon>Neognathae</taxon>
        <taxon>Neoaves</taxon>
        <taxon>Telluraves</taxon>
        <taxon>Australaves</taxon>
        <taxon>Passeriformes</taxon>
        <taxon>Passeroidea</taxon>
        <taxon>Passeridae</taxon>
        <taxon>Chloebia</taxon>
    </lineage>
</organism>
<keyword evidence="1" id="KW-0472">Membrane</keyword>
<name>A0A3L8TB24_CHLGU</name>
<accession>A0A3L8TB24</accession>
<keyword evidence="1" id="KW-0812">Transmembrane</keyword>
<dbReference type="Proteomes" id="UP000276834">
    <property type="component" value="Unassembled WGS sequence"/>
</dbReference>
<proteinExistence type="predicted"/>
<keyword evidence="3" id="KW-1185">Reference proteome</keyword>
<dbReference type="SUPFAM" id="SSF81321">
    <property type="entry name" value="Family A G protein-coupled receptor-like"/>
    <property type="match status" value="1"/>
</dbReference>
<dbReference type="AlphaFoldDB" id="A0A3L8TB24"/>
<gene>
    <name evidence="2" type="ORF">DV515_00000256</name>
</gene>